<evidence type="ECO:0000256" key="7">
    <source>
        <dbReference type="ARBA" id="ARBA00047943"/>
    </source>
</evidence>
<comment type="catalytic activity">
    <reaction evidence="8">
        <text>arsenic triglutathione + 3 [thioredoxin]-dithiol + 3 S-adenosyl-L-methionine = trimethylarsine + 3 [thioredoxin]-disulfide + 3 glutathione + 3 S-adenosyl-L-homocysteine + 3 H(+)</text>
        <dbReference type="Rhea" id="RHEA:69432"/>
        <dbReference type="Rhea" id="RHEA-COMP:10698"/>
        <dbReference type="Rhea" id="RHEA-COMP:10700"/>
        <dbReference type="ChEBI" id="CHEBI:15378"/>
        <dbReference type="ChEBI" id="CHEBI:27130"/>
        <dbReference type="ChEBI" id="CHEBI:29950"/>
        <dbReference type="ChEBI" id="CHEBI:50058"/>
        <dbReference type="ChEBI" id="CHEBI:57856"/>
        <dbReference type="ChEBI" id="CHEBI:57925"/>
        <dbReference type="ChEBI" id="CHEBI:59789"/>
        <dbReference type="ChEBI" id="CHEBI:183640"/>
        <dbReference type="EC" id="2.1.1.137"/>
    </reaction>
</comment>
<dbReference type="InterPro" id="IPR026669">
    <property type="entry name" value="Arsenite_MeTrfase-like"/>
</dbReference>
<dbReference type="AlphaFoldDB" id="A0A523VV45"/>
<proteinExistence type="inferred from homology"/>
<evidence type="ECO:0000256" key="6">
    <source>
        <dbReference type="ARBA" id="ARBA00047941"/>
    </source>
</evidence>
<evidence type="ECO:0000256" key="4">
    <source>
        <dbReference type="ARBA" id="ARBA00034521"/>
    </source>
</evidence>
<feature type="non-terminal residue" evidence="10">
    <location>
        <position position="120"/>
    </location>
</feature>
<dbReference type="PANTHER" id="PTHR43675">
    <property type="entry name" value="ARSENITE METHYLTRANSFERASE"/>
    <property type="match status" value="1"/>
</dbReference>
<dbReference type="SUPFAM" id="SSF53335">
    <property type="entry name" value="S-adenosyl-L-methionine-dependent methyltransferases"/>
    <property type="match status" value="1"/>
</dbReference>
<evidence type="ECO:0000256" key="5">
    <source>
        <dbReference type="ARBA" id="ARBA00034545"/>
    </source>
</evidence>
<dbReference type="InterPro" id="IPR029063">
    <property type="entry name" value="SAM-dependent_MTases_sf"/>
</dbReference>
<dbReference type="Gene3D" id="3.40.50.150">
    <property type="entry name" value="Vaccinia Virus protein VP39"/>
    <property type="match status" value="1"/>
</dbReference>
<feature type="domain" description="Methyltransferase" evidence="9">
    <location>
        <begin position="75"/>
        <end position="120"/>
    </location>
</feature>
<gene>
    <name evidence="10" type="ORF">E3J48_08675</name>
</gene>
<dbReference type="Pfam" id="PF13847">
    <property type="entry name" value="Methyltransf_31"/>
    <property type="match status" value="1"/>
</dbReference>
<keyword evidence="1 10" id="KW-0808">Transferase</keyword>
<evidence type="ECO:0000313" key="10">
    <source>
        <dbReference type="EMBL" id="TET58634.1"/>
    </source>
</evidence>
<dbReference type="EC" id="2.1.1.137" evidence="4"/>
<comment type="caution">
    <text evidence="10">The sequence shown here is derived from an EMBL/GenBank/DDBJ whole genome shotgun (WGS) entry which is preliminary data.</text>
</comment>
<dbReference type="CDD" id="cd02440">
    <property type="entry name" value="AdoMet_MTases"/>
    <property type="match status" value="1"/>
</dbReference>
<dbReference type="GO" id="GO:0030791">
    <property type="term" value="F:arsenite methyltransferase activity"/>
    <property type="evidence" value="ECO:0007669"/>
    <property type="project" value="UniProtKB-EC"/>
</dbReference>
<organism evidence="10 11">
    <name type="scientific">Aerophobetes bacterium</name>
    <dbReference type="NCBI Taxonomy" id="2030807"/>
    <lineage>
        <taxon>Bacteria</taxon>
        <taxon>Candidatus Aerophobota</taxon>
    </lineage>
</organism>
<dbReference type="GO" id="GO:0032259">
    <property type="term" value="P:methylation"/>
    <property type="evidence" value="ECO:0007669"/>
    <property type="project" value="UniProtKB-KW"/>
</dbReference>
<dbReference type="PANTHER" id="PTHR43675:SF8">
    <property type="entry name" value="ARSENITE METHYLTRANSFERASE"/>
    <property type="match status" value="1"/>
</dbReference>
<reference evidence="10 11" key="1">
    <citation type="submission" date="2019-03" db="EMBL/GenBank/DDBJ databases">
        <title>Metabolic potential of uncultured bacteria and archaea associated with petroleum seepage in deep-sea sediments.</title>
        <authorList>
            <person name="Dong X."/>
            <person name="Hubert C."/>
        </authorList>
    </citation>
    <scope>NUCLEOTIDE SEQUENCE [LARGE SCALE GENOMIC DNA]</scope>
    <source>
        <strain evidence="10">E29_bin52</strain>
    </source>
</reference>
<evidence type="ECO:0000313" key="11">
    <source>
        <dbReference type="Proteomes" id="UP000319130"/>
    </source>
</evidence>
<evidence type="ECO:0000256" key="8">
    <source>
        <dbReference type="ARBA" id="ARBA00048428"/>
    </source>
</evidence>
<dbReference type="EMBL" id="SOIZ01000404">
    <property type="protein sequence ID" value="TET58634.1"/>
    <property type="molecule type" value="Genomic_DNA"/>
</dbReference>
<dbReference type="InterPro" id="IPR025714">
    <property type="entry name" value="Methyltranfer_dom"/>
</dbReference>
<protein>
    <recommendedName>
        <fullName evidence="5">Arsenite methyltransferase</fullName>
        <ecNumber evidence="4">2.1.1.137</ecNumber>
    </recommendedName>
</protein>
<comment type="catalytic activity">
    <reaction evidence="6">
        <text>arsenic triglutathione + [thioredoxin]-dithiol + S-adenosyl-L-methionine + 2 H2O = methylarsonous acid + [thioredoxin]-disulfide + 3 glutathione + S-adenosyl-L-homocysteine + H(+)</text>
        <dbReference type="Rhea" id="RHEA:69460"/>
        <dbReference type="Rhea" id="RHEA-COMP:10698"/>
        <dbReference type="Rhea" id="RHEA-COMP:10700"/>
        <dbReference type="ChEBI" id="CHEBI:15377"/>
        <dbReference type="ChEBI" id="CHEBI:15378"/>
        <dbReference type="ChEBI" id="CHEBI:17826"/>
        <dbReference type="ChEBI" id="CHEBI:29950"/>
        <dbReference type="ChEBI" id="CHEBI:50058"/>
        <dbReference type="ChEBI" id="CHEBI:57856"/>
        <dbReference type="ChEBI" id="CHEBI:57925"/>
        <dbReference type="ChEBI" id="CHEBI:59789"/>
        <dbReference type="ChEBI" id="CHEBI:183640"/>
        <dbReference type="EC" id="2.1.1.137"/>
    </reaction>
</comment>
<comment type="similarity">
    <text evidence="3">Belongs to the methyltransferase superfamily. Arsenite methyltransferase family.</text>
</comment>
<sequence>MKNKEIKRVVREGYARVAKETSSCCARAASCCGDANLAQDTSKKIGYTEGDLKAVPEGANLGLGCGNPVALASLKEGEIVLDLGSGGGFDCFLAANKVGREGKVIGVDMTSEMIEKAREN</sequence>
<comment type="catalytic activity">
    <reaction evidence="7">
        <text>arsenic triglutathione + 2 [thioredoxin]-dithiol + 2 S-adenosyl-L-methionine + H2O = dimethylarsinous acid + 2 [thioredoxin]-disulfide + 3 glutathione + 2 S-adenosyl-L-homocysteine + 2 H(+)</text>
        <dbReference type="Rhea" id="RHEA:69464"/>
        <dbReference type="Rhea" id="RHEA-COMP:10698"/>
        <dbReference type="Rhea" id="RHEA-COMP:10700"/>
        <dbReference type="ChEBI" id="CHEBI:15377"/>
        <dbReference type="ChEBI" id="CHEBI:15378"/>
        <dbReference type="ChEBI" id="CHEBI:23808"/>
        <dbReference type="ChEBI" id="CHEBI:29950"/>
        <dbReference type="ChEBI" id="CHEBI:50058"/>
        <dbReference type="ChEBI" id="CHEBI:57856"/>
        <dbReference type="ChEBI" id="CHEBI:57925"/>
        <dbReference type="ChEBI" id="CHEBI:59789"/>
        <dbReference type="ChEBI" id="CHEBI:183640"/>
        <dbReference type="EC" id="2.1.1.137"/>
    </reaction>
</comment>
<keyword evidence="10" id="KW-0489">Methyltransferase</keyword>
<evidence type="ECO:0000256" key="3">
    <source>
        <dbReference type="ARBA" id="ARBA00034487"/>
    </source>
</evidence>
<keyword evidence="2" id="KW-0949">S-adenosyl-L-methionine</keyword>
<name>A0A523VV45_UNCAE</name>
<evidence type="ECO:0000256" key="1">
    <source>
        <dbReference type="ARBA" id="ARBA00022679"/>
    </source>
</evidence>
<accession>A0A523VV45</accession>
<evidence type="ECO:0000259" key="9">
    <source>
        <dbReference type="Pfam" id="PF13847"/>
    </source>
</evidence>
<dbReference type="Proteomes" id="UP000319130">
    <property type="component" value="Unassembled WGS sequence"/>
</dbReference>
<evidence type="ECO:0000256" key="2">
    <source>
        <dbReference type="ARBA" id="ARBA00022691"/>
    </source>
</evidence>